<feature type="transmembrane region" description="Helical" evidence="1">
    <location>
        <begin position="84"/>
        <end position="106"/>
    </location>
</feature>
<comment type="caution">
    <text evidence="2">The sequence shown here is derived from an EMBL/GenBank/DDBJ whole genome shotgun (WGS) entry which is preliminary data.</text>
</comment>
<feature type="transmembrane region" description="Helical" evidence="1">
    <location>
        <begin position="28"/>
        <end position="49"/>
    </location>
</feature>
<evidence type="ECO:0008006" key="4">
    <source>
        <dbReference type="Google" id="ProtNLM"/>
    </source>
</evidence>
<protein>
    <recommendedName>
        <fullName evidence="4">Transmembrane protein</fullName>
    </recommendedName>
</protein>
<proteinExistence type="predicted"/>
<reference evidence="2 3" key="1">
    <citation type="submission" date="2018-02" db="EMBL/GenBank/DDBJ databases">
        <title>Comparative genomes isolates from brazilian mangrove.</title>
        <authorList>
            <person name="Araujo J.E."/>
            <person name="Taketani R.G."/>
            <person name="Silva M.C.P."/>
            <person name="Loureco M.V."/>
            <person name="Andreote F.D."/>
        </authorList>
    </citation>
    <scope>NUCLEOTIDE SEQUENCE [LARGE SCALE GENOMIC DNA]</scope>
    <source>
        <strain evidence="2 3">HEX-2 MGV</strain>
    </source>
</reference>
<organism evidence="2 3">
    <name type="scientific">Blastopirellula marina</name>
    <dbReference type="NCBI Taxonomy" id="124"/>
    <lineage>
        <taxon>Bacteria</taxon>
        <taxon>Pseudomonadati</taxon>
        <taxon>Planctomycetota</taxon>
        <taxon>Planctomycetia</taxon>
        <taxon>Pirellulales</taxon>
        <taxon>Pirellulaceae</taxon>
        <taxon>Blastopirellula</taxon>
    </lineage>
</organism>
<accession>A0A2S8F052</accession>
<keyword evidence="1" id="KW-0472">Membrane</keyword>
<evidence type="ECO:0000256" key="1">
    <source>
        <dbReference type="SAM" id="Phobius"/>
    </source>
</evidence>
<dbReference type="InterPro" id="IPR000415">
    <property type="entry name" value="Nitroreductase-like"/>
</dbReference>
<sequence length="148" mass="16527">MDPYDAATIEEPAATTSKLTIWVILGRLLTSALSWSIHCFVTVVLLAVFVKVVPMVREQCDTMELDLPAITELVFVWSNGMVNYWYLLAAAHVLIDAPIAIAVCYLPQRYQWVTWLWFTSYLLLAIVMLAAAAAGLALPFVDIIVHLD</sequence>
<gene>
    <name evidence="2" type="ORF">C5Y96_24655</name>
</gene>
<dbReference type="Proteomes" id="UP000240009">
    <property type="component" value="Unassembled WGS sequence"/>
</dbReference>
<feature type="transmembrane region" description="Helical" evidence="1">
    <location>
        <begin position="118"/>
        <end position="141"/>
    </location>
</feature>
<evidence type="ECO:0000313" key="2">
    <source>
        <dbReference type="EMBL" id="PQO25531.1"/>
    </source>
</evidence>
<dbReference type="RefSeq" id="WP_105359000.1">
    <property type="nucleotide sequence ID" value="NZ_PUIA01000081.1"/>
</dbReference>
<dbReference type="AlphaFoldDB" id="A0A2S8F052"/>
<keyword evidence="1" id="KW-0812">Transmembrane</keyword>
<evidence type="ECO:0000313" key="3">
    <source>
        <dbReference type="Proteomes" id="UP000240009"/>
    </source>
</evidence>
<dbReference type="GO" id="GO:0016491">
    <property type="term" value="F:oxidoreductase activity"/>
    <property type="evidence" value="ECO:0007669"/>
    <property type="project" value="InterPro"/>
</dbReference>
<dbReference type="OrthoDB" id="291106at2"/>
<name>A0A2S8F052_9BACT</name>
<dbReference type="EMBL" id="PUIA01000081">
    <property type="protein sequence ID" value="PQO25531.1"/>
    <property type="molecule type" value="Genomic_DNA"/>
</dbReference>
<keyword evidence="1" id="KW-1133">Transmembrane helix</keyword>
<dbReference type="SUPFAM" id="SSF55469">
    <property type="entry name" value="FMN-dependent nitroreductase-like"/>
    <property type="match status" value="1"/>
</dbReference>